<name>A0A8H5V0Y8_9HYPO</name>
<dbReference type="InterPro" id="IPR011009">
    <property type="entry name" value="Kinase-like_dom_sf"/>
</dbReference>
<dbReference type="InterPro" id="IPR000719">
    <property type="entry name" value="Prot_kinase_dom"/>
</dbReference>
<evidence type="ECO:0000256" key="3">
    <source>
        <dbReference type="ARBA" id="ARBA00022741"/>
    </source>
</evidence>
<evidence type="ECO:0000313" key="9">
    <source>
        <dbReference type="EMBL" id="KAF5604354.1"/>
    </source>
</evidence>
<gene>
    <name evidence="9" type="ORF">FPCIR_900</name>
</gene>
<organism evidence="9 10">
    <name type="scientific">Fusarium pseudocircinatum</name>
    <dbReference type="NCBI Taxonomy" id="56676"/>
    <lineage>
        <taxon>Eukaryota</taxon>
        <taxon>Fungi</taxon>
        <taxon>Dikarya</taxon>
        <taxon>Ascomycota</taxon>
        <taxon>Pezizomycotina</taxon>
        <taxon>Sordariomycetes</taxon>
        <taxon>Hypocreomycetidae</taxon>
        <taxon>Hypocreales</taxon>
        <taxon>Nectriaceae</taxon>
        <taxon>Fusarium</taxon>
        <taxon>Fusarium fujikuroi species complex</taxon>
    </lineage>
</organism>
<dbReference type="SUPFAM" id="SSF56112">
    <property type="entry name" value="Protein kinase-like (PK-like)"/>
    <property type="match status" value="1"/>
</dbReference>
<evidence type="ECO:0000256" key="6">
    <source>
        <dbReference type="PROSITE-ProRule" id="PRU10141"/>
    </source>
</evidence>
<comment type="caution">
    <text evidence="9">The sequence shown here is derived from an EMBL/GenBank/DDBJ whole genome shotgun (WGS) entry which is preliminary data.</text>
</comment>
<dbReference type="GO" id="GO:0004674">
    <property type="term" value="F:protein serine/threonine kinase activity"/>
    <property type="evidence" value="ECO:0007669"/>
    <property type="project" value="UniProtKB-KW"/>
</dbReference>
<evidence type="ECO:0000256" key="4">
    <source>
        <dbReference type="ARBA" id="ARBA00022777"/>
    </source>
</evidence>
<evidence type="ECO:0000256" key="1">
    <source>
        <dbReference type="ARBA" id="ARBA00022527"/>
    </source>
</evidence>
<dbReference type="AlphaFoldDB" id="A0A8H5V0Y8"/>
<dbReference type="OrthoDB" id="5979581at2759"/>
<keyword evidence="10" id="KW-1185">Reference proteome</keyword>
<dbReference type="Pfam" id="PF07714">
    <property type="entry name" value="PK_Tyr_Ser-Thr"/>
    <property type="match status" value="1"/>
</dbReference>
<proteinExistence type="predicted"/>
<keyword evidence="1" id="KW-0723">Serine/threonine-protein kinase</keyword>
<keyword evidence="3 6" id="KW-0547">Nucleotide-binding</keyword>
<evidence type="ECO:0000259" key="8">
    <source>
        <dbReference type="PROSITE" id="PS50011"/>
    </source>
</evidence>
<keyword evidence="2" id="KW-0808">Transferase</keyword>
<reference evidence="9 10" key="1">
    <citation type="submission" date="2020-05" db="EMBL/GenBank/DDBJ databases">
        <title>Identification and distribution of gene clusters putatively required for synthesis of sphingolipid metabolism inhibitors in phylogenetically diverse species of the filamentous fungus Fusarium.</title>
        <authorList>
            <person name="Kim H.-S."/>
            <person name="Busman M."/>
            <person name="Brown D.W."/>
            <person name="Divon H."/>
            <person name="Uhlig S."/>
            <person name="Proctor R.H."/>
        </authorList>
    </citation>
    <scope>NUCLEOTIDE SEQUENCE [LARGE SCALE GENOMIC DNA]</scope>
    <source>
        <strain evidence="9 10">NRRL 36939</strain>
    </source>
</reference>
<dbReference type="Proteomes" id="UP000546213">
    <property type="component" value="Unassembled WGS sequence"/>
</dbReference>
<accession>A0A8H5V0Y8</accession>
<sequence length="451" mass="50020">MMSQGISTWGDFADSDDEGGVEDACEPIVKVGIYMRGNRWPKAAGKHQPALPKSSPPQKVAAMTTQGSEAIDTTASSSIWGDFVDSDGECDVEDACEPVDRYEEGLYLPICIGEVIADRYRIEHKLGHGGFSTVWMAHDIDKGKDVALKIMTANFGGEREFLMQNEIIRCVTDTSRLLIYQDAFLLPGAARNPHRVLVLPLKGPNLRDYARETSTIVRRSAAKQLLQALKALHDGGMVHRDLNSANVMFGLSSFEPGGDVTTKYKILGRPQKMEFPTDEEIWKKGELVAPMSPKDSFVVQDTITLADFGLTIRSGTEVDFKLQGTVGYCAPELMHGVNPTFASDMWSYMCIFAELYLKWPLFGPLPLSWKGSYDDGGEPDESWYDQSKIPEPGMSLESRVTQSRDAIEPAEQKLALNILRRGFCYLPEERLSAGELLEDASFKALMDMYGL</sequence>
<dbReference type="PANTHER" id="PTHR24058">
    <property type="entry name" value="DUAL SPECIFICITY PROTEIN KINASE"/>
    <property type="match status" value="1"/>
</dbReference>
<dbReference type="PROSITE" id="PS00107">
    <property type="entry name" value="PROTEIN_KINASE_ATP"/>
    <property type="match status" value="1"/>
</dbReference>
<dbReference type="InterPro" id="IPR017441">
    <property type="entry name" value="Protein_kinase_ATP_BS"/>
</dbReference>
<dbReference type="EMBL" id="JAAOAS010000017">
    <property type="protein sequence ID" value="KAF5604354.1"/>
    <property type="molecule type" value="Genomic_DNA"/>
</dbReference>
<evidence type="ECO:0000256" key="5">
    <source>
        <dbReference type="ARBA" id="ARBA00022840"/>
    </source>
</evidence>
<feature type="region of interest" description="Disordered" evidence="7">
    <location>
        <begin position="1"/>
        <end position="21"/>
    </location>
</feature>
<feature type="binding site" evidence="6">
    <location>
        <position position="149"/>
    </location>
    <ligand>
        <name>ATP</name>
        <dbReference type="ChEBI" id="CHEBI:30616"/>
    </ligand>
</feature>
<protein>
    <submittedName>
        <fullName evidence="9">CMGC kinase</fullName>
    </submittedName>
</protein>
<dbReference type="Gene3D" id="3.30.200.20">
    <property type="entry name" value="Phosphorylase Kinase, domain 1"/>
    <property type="match status" value="1"/>
</dbReference>
<evidence type="ECO:0000256" key="7">
    <source>
        <dbReference type="SAM" id="MobiDB-lite"/>
    </source>
</evidence>
<feature type="domain" description="Protein kinase" evidence="8">
    <location>
        <begin position="120"/>
        <end position="442"/>
    </location>
</feature>
<evidence type="ECO:0000313" key="10">
    <source>
        <dbReference type="Proteomes" id="UP000546213"/>
    </source>
</evidence>
<dbReference type="PROSITE" id="PS50011">
    <property type="entry name" value="PROTEIN_KINASE_DOM"/>
    <property type="match status" value="1"/>
</dbReference>
<dbReference type="GO" id="GO:0005524">
    <property type="term" value="F:ATP binding"/>
    <property type="evidence" value="ECO:0007669"/>
    <property type="project" value="UniProtKB-UniRule"/>
</dbReference>
<evidence type="ECO:0000256" key="2">
    <source>
        <dbReference type="ARBA" id="ARBA00022679"/>
    </source>
</evidence>
<dbReference type="InterPro" id="IPR050494">
    <property type="entry name" value="Ser_Thr_dual-spec_kinase"/>
</dbReference>
<keyword evidence="5 6" id="KW-0067">ATP-binding</keyword>
<dbReference type="Gene3D" id="1.10.510.10">
    <property type="entry name" value="Transferase(Phosphotransferase) domain 1"/>
    <property type="match status" value="1"/>
</dbReference>
<dbReference type="InterPro" id="IPR001245">
    <property type="entry name" value="Ser-Thr/Tyr_kinase_cat_dom"/>
</dbReference>
<keyword evidence="4 9" id="KW-0418">Kinase</keyword>